<evidence type="ECO:0000313" key="1">
    <source>
        <dbReference type="EMBL" id="EUC26928.1"/>
    </source>
</evidence>
<proteinExistence type="predicted"/>
<protein>
    <submittedName>
        <fullName evidence="1">Uncharacterized protein</fullName>
    </submittedName>
</protein>
<accession>W6XN53</accession>
<evidence type="ECO:0000313" key="2">
    <source>
        <dbReference type="Proteomes" id="UP000053841"/>
    </source>
</evidence>
<sequence>AEMKEVHPVTQRSAELTPRDSLAADKYVVRKFSHAFPAFSLMQQRHYTENATTSAVYRSHAFAAYVLLQNYIF</sequence>
<dbReference type="Proteomes" id="UP000053841">
    <property type="component" value="Unassembled WGS sequence"/>
</dbReference>
<name>W6XN53_COCC2</name>
<gene>
    <name evidence="1" type="ORF">COCCADRAFT_113005</name>
</gene>
<dbReference type="HOGENOM" id="CLU_2711500_0_0_1"/>
<organism evidence="1 2">
    <name type="scientific">Cochliobolus carbonum (strain 26-R-13)</name>
    <name type="common">Maize leaf spot fungus</name>
    <name type="synonym">Bipolaris zeicola</name>
    <dbReference type="NCBI Taxonomy" id="930089"/>
    <lineage>
        <taxon>Eukaryota</taxon>
        <taxon>Fungi</taxon>
        <taxon>Dikarya</taxon>
        <taxon>Ascomycota</taxon>
        <taxon>Pezizomycotina</taxon>
        <taxon>Dothideomycetes</taxon>
        <taxon>Pleosporomycetidae</taxon>
        <taxon>Pleosporales</taxon>
        <taxon>Pleosporineae</taxon>
        <taxon>Pleosporaceae</taxon>
        <taxon>Bipolaris</taxon>
    </lineage>
</organism>
<keyword evidence="2" id="KW-1185">Reference proteome</keyword>
<dbReference type="KEGG" id="bze:COCCADRAFT_113005"/>
<dbReference type="GeneID" id="19144564"/>
<dbReference type="RefSeq" id="XP_007718768.1">
    <property type="nucleotide sequence ID" value="XM_007720578.1"/>
</dbReference>
<dbReference type="AlphaFoldDB" id="W6XN53"/>
<dbReference type="EMBL" id="KI965059">
    <property type="protein sequence ID" value="EUC26928.1"/>
    <property type="molecule type" value="Genomic_DNA"/>
</dbReference>
<reference evidence="1 2" key="1">
    <citation type="journal article" date="2013" name="PLoS Genet.">
        <title>Comparative genome structure, secondary metabolite, and effector coding capacity across Cochliobolus pathogens.</title>
        <authorList>
            <person name="Condon B.J."/>
            <person name="Leng Y."/>
            <person name="Wu D."/>
            <person name="Bushley K.E."/>
            <person name="Ohm R.A."/>
            <person name="Otillar R."/>
            <person name="Martin J."/>
            <person name="Schackwitz W."/>
            <person name="Grimwood J."/>
            <person name="MohdZainudin N."/>
            <person name="Xue C."/>
            <person name="Wang R."/>
            <person name="Manning V.A."/>
            <person name="Dhillon B."/>
            <person name="Tu Z.J."/>
            <person name="Steffenson B.J."/>
            <person name="Salamov A."/>
            <person name="Sun H."/>
            <person name="Lowry S."/>
            <person name="LaButti K."/>
            <person name="Han J."/>
            <person name="Copeland A."/>
            <person name="Lindquist E."/>
            <person name="Barry K."/>
            <person name="Schmutz J."/>
            <person name="Baker S.E."/>
            <person name="Ciuffetti L.M."/>
            <person name="Grigoriev I.V."/>
            <person name="Zhong S."/>
            <person name="Turgeon B.G."/>
        </authorList>
    </citation>
    <scope>NUCLEOTIDE SEQUENCE [LARGE SCALE GENOMIC DNA]</scope>
    <source>
        <strain evidence="1 2">26-R-13</strain>
    </source>
</reference>
<feature type="non-terminal residue" evidence="1">
    <location>
        <position position="1"/>
    </location>
</feature>